<feature type="signal peptide" evidence="1">
    <location>
        <begin position="1"/>
        <end position="18"/>
    </location>
</feature>
<organism evidence="2 3">
    <name type="scientific">Litoribacter ruber</name>
    <dbReference type="NCBI Taxonomy" id="702568"/>
    <lineage>
        <taxon>Bacteria</taxon>
        <taxon>Pseudomonadati</taxon>
        <taxon>Bacteroidota</taxon>
        <taxon>Cytophagia</taxon>
        <taxon>Cytophagales</taxon>
        <taxon>Cyclobacteriaceae</taxon>
        <taxon>Litoribacter</taxon>
    </lineage>
</organism>
<feature type="chain" id="PRO_5042970688" evidence="1">
    <location>
        <begin position="19"/>
        <end position="347"/>
    </location>
</feature>
<proteinExistence type="predicted"/>
<dbReference type="GO" id="GO:0016787">
    <property type="term" value="F:hydrolase activity"/>
    <property type="evidence" value="ECO:0007669"/>
    <property type="project" value="UniProtKB-KW"/>
</dbReference>
<reference evidence="2 3" key="1">
    <citation type="submission" date="2021-05" db="EMBL/GenBank/DDBJ databases">
        <authorList>
            <person name="Zhang Z.D."/>
            <person name="Osman G."/>
        </authorList>
    </citation>
    <scope>NUCLEOTIDE SEQUENCE [LARGE SCALE GENOMIC DNA]</scope>
    <source>
        <strain evidence="2 3">KCTC 32217</strain>
    </source>
</reference>
<dbReference type="EMBL" id="JAHCMY010000009">
    <property type="protein sequence ID" value="MBS9525169.1"/>
    <property type="molecule type" value="Genomic_DNA"/>
</dbReference>
<keyword evidence="3" id="KW-1185">Reference proteome</keyword>
<evidence type="ECO:0000256" key="1">
    <source>
        <dbReference type="SAM" id="SignalP"/>
    </source>
</evidence>
<keyword evidence="1" id="KW-0732">Signal</keyword>
<sequence length="347" mass="39706">MKHFIAIFISLLSFTTHAQTVQKLNAEIKYGFIIPHAEDLRPVSSTNPIGLQLTYSQMGLSQEAYEVCNCFFDWGVQLNFHDFNNRDILGQAISVSTFFEPILARWDKMNFSIRGGIGTSYLTRVYDEQDNPENQFFSAPLSFLIYLQPRLNFQISESWDGNLSLFYNHISNGGQSQPNRGMNYPMLGGGATYYFDRQPFPDYSPKRVKGGVRYYAEVFSTQRKSEMREGRDWVLGFGAGAYHPVSGINALGLGGELAHDQSLNQAEEVGEGFIAAPFISHHFLFGRFEFAQRFAYYASKPDNYTSNNFYQRYILQYRVWEGLHLGASLKSHAHVAENIDVRVQWKF</sequence>
<protein>
    <submittedName>
        <fullName evidence="2">Acyloxyacyl hydrolase</fullName>
    </submittedName>
</protein>
<keyword evidence="2" id="KW-0378">Hydrolase</keyword>
<evidence type="ECO:0000313" key="2">
    <source>
        <dbReference type="EMBL" id="MBS9525169.1"/>
    </source>
</evidence>
<comment type="caution">
    <text evidence="2">The sequence shown here is derived from an EMBL/GenBank/DDBJ whole genome shotgun (WGS) entry which is preliminary data.</text>
</comment>
<dbReference type="Gene3D" id="2.40.160.20">
    <property type="match status" value="1"/>
</dbReference>
<dbReference type="RefSeq" id="WP_213946026.1">
    <property type="nucleotide sequence ID" value="NZ_JAHBGI010000006.1"/>
</dbReference>
<name>A0AAP2G1U2_9BACT</name>
<dbReference type="InterPro" id="IPR018550">
    <property type="entry name" value="Lipid-A_deacylase-rel"/>
</dbReference>
<dbReference type="Proteomes" id="UP001319104">
    <property type="component" value="Unassembled WGS sequence"/>
</dbReference>
<dbReference type="Pfam" id="PF09411">
    <property type="entry name" value="PagL"/>
    <property type="match status" value="1"/>
</dbReference>
<gene>
    <name evidence="2" type="ORF">KI659_14205</name>
</gene>
<dbReference type="AlphaFoldDB" id="A0AAP2G1U2"/>
<accession>A0AAP2G1U2</accession>
<evidence type="ECO:0000313" key="3">
    <source>
        <dbReference type="Proteomes" id="UP001319104"/>
    </source>
</evidence>